<evidence type="ECO:0000313" key="4">
    <source>
        <dbReference type="WBParaSite" id="SSLN_0001073701-mRNA-1"/>
    </source>
</evidence>
<evidence type="ECO:0000256" key="1">
    <source>
        <dbReference type="SAM" id="MobiDB-lite"/>
    </source>
</evidence>
<reference evidence="4" key="1">
    <citation type="submission" date="2016-06" db="UniProtKB">
        <authorList>
            <consortium name="WormBaseParasite"/>
        </authorList>
    </citation>
    <scope>IDENTIFICATION</scope>
</reference>
<feature type="region of interest" description="Disordered" evidence="1">
    <location>
        <begin position="353"/>
        <end position="375"/>
    </location>
</feature>
<protein>
    <submittedName>
        <fullName evidence="4">MI domain-containing protein</fullName>
    </submittedName>
</protein>
<dbReference type="Proteomes" id="UP000275846">
    <property type="component" value="Unassembled WGS sequence"/>
</dbReference>
<evidence type="ECO:0000313" key="3">
    <source>
        <dbReference type="Proteomes" id="UP000275846"/>
    </source>
</evidence>
<dbReference type="OrthoDB" id="10554110at2759"/>
<feature type="compositionally biased region" description="Basic and acidic residues" evidence="1">
    <location>
        <begin position="353"/>
        <end position="362"/>
    </location>
</feature>
<keyword evidence="3" id="KW-1185">Reference proteome</keyword>
<feature type="compositionally biased region" description="Polar residues" evidence="1">
    <location>
        <begin position="517"/>
        <end position="534"/>
    </location>
</feature>
<feature type="region of interest" description="Disordered" evidence="1">
    <location>
        <begin position="483"/>
        <end position="563"/>
    </location>
</feature>
<reference evidence="2 3" key="2">
    <citation type="submission" date="2018-11" db="EMBL/GenBank/DDBJ databases">
        <authorList>
            <consortium name="Pathogen Informatics"/>
        </authorList>
    </citation>
    <scope>NUCLEOTIDE SEQUENCE [LARGE SCALE GENOMIC DNA]</scope>
    <source>
        <strain evidence="2 3">NST_G2</strain>
    </source>
</reference>
<evidence type="ECO:0000313" key="2">
    <source>
        <dbReference type="EMBL" id="VDL96723.1"/>
    </source>
</evidence>
<dbReference type="AlphaFoldDB" id="A0A183T1J0"/>
<name>A0A183T1J0_SCHSO</name>
<feature type="compositionally biased region" description="Basic residues" evidence="1">
    <location>
        <begin position="420"/>
        <end position="437"/>
    </location>
</feature>
<dbReference type="EMBL" id="UYSU01035808">
    <property type="protein sequence ID" value="VDL96723.1"/>
    <property type="molecule type" value="Genomic_DNA"/>
</dbReference>
<feature type="compositionally biased region" description="Low complexity" evidence="1">
    <location>
        <begin position="535"/>
        <end position="548"/>
    </location>
</feature>
<accession>A0A183T1J0</accession>
<feature type="compositionally biased region" description="Acidic residues" evidence="1">
    <location>
        <begin position="490"/>
        <end position="499"/>
    </location>
</feature>
<feature type="region of interest" description="Disordered" evidence="1">
    <location>
        <begin position="412"/>
        <end position="454"/>
    </location>
</feature>
<proteinExistence type="predicted"/>
<organism evidence="4">
    <name type="scientific">Schistocephalus solidus</name>
    <name type="common">Tapeworm</name>
    <dbReference type="NCBI Taxonomy" id="70667"/>
    <lineage>
        <taxon>Eukaryota</taxon>
        <taxon>Metazoa</taxon>
        <taxon>Spiralia</taxon>
        <taxon>Lophotrochozoa</taxon>
        <taxon>Platyhelminthes</taxon>
        <taxon>Cestoda</taxon>
        <taxon>Eucestoda</taxon>
        <taxon>Diphyllobothriidea</taxon>
        <taxon>Diphyllobothriidae</taxon>
        <taxon>Schistocephalus</taxon>
    </lineage>
</organism>
<sequence>MVSESASDVAFSEHVISVITRKKRKEGSKQKSKKRMEPIGLDAIRPSHPAIFQLDPLCEFDEEELMADSENLRGREVSRREMRGKTRSEVLSKIREKVVAKEKEKARLMSYIMNRMRGRSPSQTGSSREHSQKILPADEMKVIVSKLRAIFKDDRKLATVLVQALEENDLAITKLKSYVGTEEDFAGFMNSIFSPEWVFMFLAMFYGSEKAVMECIDLLRSESATQAEVEAAKEKLTNAVKDYTIIEDFMDLFIPLIEQFSKTLEPACNSLEEATALVKRFLSGEEAAMSALEKMTRTDRAELTMLLESMRRCDSYQFAVLCEGTKTRILDILEGKKREEEIHRLAQEARQIEDERMSRIKTESSTQTTRTRERHTPVTAVFSREELTEEDFLMLEPDQDFFQTEVEMESRLVSSTDAQRKHRGQKLSIQKKTKVRHPSGPERSTDAGKTPIFTKRLAQVKRRRMGGKPKFPLDRASQVLMGKARADSLGQEEELETPDEAAAAEVEAEDEMLENELSLQLNTESFSEESTQVEGSPGTRRSGSRGNSLVSSPETPERPRILQSTTGAPFMDLGLAAAMSHAACIKSAARDQLLMIRILESVVRQKWFAEPDIVLEPNRIAAVLAAQLSSLKFYQLPTAISMLDLVNKNFPLIDECTVFMLYTLKKAYHRIIEYILGHPIMKPEHKEILTNTAKHVINMLTDLGVEPAPYILRLVVCETGAFLVKQSQKAEKNGEVGSFYGLSWRLCIWFIPDAFTSPVYLKPTANPLETLIKMAEFALGKSAEKRMDELEEGWEGEYPKEEATERSPEVPLVPNIDIRRSLEAKLAKKRSKVSPTPTSTATTSPWKAVADELLPQLLKENARKAKGVTTSEEPGQTRKLLRGRRGKHSVHIPPDAMTVKGEKQTTLVSQRVGPIGRKAGRLQREETASKVVVARKASRGQSEETRRRVPLLKRFLRGKAAGGQKALATADDLIKLLSSQGTSVEKRELLEACQEYVKTKSLFVQLL</sequence>
<dbReference type="WBParaSite" id="SSLN_0001073701-mRNA-1">
    <property type="protein sequence ID" value="SSLN_0001073701-mRNA-1"/>
    <property type="gene ID" value="SSLN_0001073701"/>
</dbReference>
<gene>
    <name evidence="2" type="ORF">SSLN_LOCUS10338</name>
</gene>